<evidence type="ECO:0000313" key="3">
    <source>
        <dbReference type="Proteomes" id="UP000585507"/>
    </source>
</evidence>
<proteinExistence type="predicted"/>
<reference evidence="2 3" key="1">
    <citation type="submission" date="2020-08" db="EMBL/GenBank/DDBJ databases">
        <title>Genomic Encyclopedia of Type Strains, Phase IV (KMG-V): Genome sequencing to study the core and pangenomes of soil and plant-associated prokaryotes.</title>
        <authorList>
            <person name="Whitman W."/>
        </authorList>
    </citation>
    <scope>NUCLEOTIDE SEQUENCE [LARGE SCALE GENOMIC DNA]</scope>
    <source>
        <strain evidence="2 3">SEMIA 4084</strain>
    </source>
</reference>
<keyword evidence="3" id="KW-1185">Reference proteome</keyword>
<gene>
    <name evidence="2" type="ORF">GGD55_003988</name>
</gene>
<feature type="compositionally biased region" description="Basic residues" evidence="1">
    <location>
        <begin position="1"/>
        <end position="12"/>
    </location>
</feature>
<organism evidence="2 3">
    <name type="scientific">Rhizobium giardinii</name>
    <dbReference type="NCBI Taxonomy" id="56731"/>
    <lineage>
        <taxon>Bacteria</taxon>
        <taxon>Pseudomonadati</taxon>
        <taxon>Pseudomonadota</taxon>
        <taxon>Alphaproteobacteria</taxon>
        <taxon>Hyphomicrobiales</taxon>
        <taxon>Rhizobiaceae</taxon>
        <taxon>Rhizobium/Agrobacterium group</taxon>
        <taxon>Rhizobium</taxon>
    </lineage>
</organism>
<name>A0A7W8XA32_9HYPH</name>
<protein>
    <submittedName>
        <fullName evidence="2">Uncharacterized protein</fullName>
    </submittedName>
</protein>
<dbReference type="EMBL" id="JACHBK010000009">
    <property type="protein sequence ID" value="MBB5537272.1"/>
    <property type="molecule type" value="Genomic_DNA"/>
</dbReference>
<sequence>MLALRRAQRRAQKPGEKFQITRIGAPVRTRS</sequence>
<dbReference type="AlphaFoldDB" id="A0A7W8XA32"/>
<dbReference type="Proteomes" id="UP000585507">
    <property type="component" value="Unassembled WGS sequence"/>
</dbReference>
<accession>A0A7W8XA32</accession>
<evidence type="ECO:0000313" key="2">
    <source>
        <dbReference type="EMBL" id="MBB5537272.1"/>
    </source>
</evidence>
<feature type="region of interest" description="Disordered" evidence="1">
    <location>
        <begin position="1"/>
        <end position="31"/>
    </location>
</feature>
<comment type="caution">
    <text evidence="2">The sequence shown here is derived from an EMBL/GenBank/DDBJ whole genome shotgun (WGS) entry which is preliminary data.</text>
</comment>
<evidence type="ECO:0000256" key="1">
    <source>
        <dbReference type="SAM" id="MobiDB-lite"/>
    </source>
</evidence>